<evidence type="ECO:0000313" key="5">
    <source>
        <dbReference type="Proteomes" id="UP000321058"/>
    </source>
</evidence>
<evidence type="ECO:0000313" key="4">
    <source>
        <dbReference type="EMBL" id="GEP53523.1"/>
    </source>
</evidence>
<comment type="caution">
    <text evidence="4">The sequence shown here is derived from an EMBL/GenBank/DDBJ whole genome shotgun (WGS) entry which is preliminary data.</text>
</comment>
<dbReference type="PANTHER" id="PTHR12469">
    <property type="entry name" value="PROTEIN EMI5 HOMOLOG, MITOCHONDRIAL"/>
    <property type="match status" value="1"/>
</dbReference>
<reference evidence="4 5" key="1">
    <citation type="submission" date="2019-07" db="EMBL/GenBank/DDBJ databases">
        <title>Whole genome shotgun sequence of Reyranella soli NBRC 108950.</title>
        <authorList>
            <person name="Hosoyama A."/>
            <person name="Uohara A."/>
            <person name="Ohji S."/>
            <person name="Ichikawa N."/>
        </authorList>
    </citation>
    <scope>NUCLEOTIDE SEQUENCE [LARGE SCALE GENOMIC DNA]</scope>
    <source>
        <strain evidence="4 5">NBRC 108950</strain>
    </source>
</reference>
<dbReference type="InterPro" id="IPR036714">
    <property type="entry name" value="SDH_sf"/>
</dbReference>
<proteinExistence type="inferred from homology"/>
<keyword evidence="5" id="KW-1185">Reference proteome</keyword>
<dbReference type="Pfam" id="PF03937">
    <property type="entry name" value="Sdh5"/>
    <property type="match status" value="1"/>
</dbReference>
<evidence type="ECO:0000256" key="3">
    <source>
        <dbReference type="ARBA" id="ARBA00023186"/>
    </source>
</evidence>
<dbReference type="RefSeq" id="WP_147146250.1">
    <property type="nucleotide sequence ID" value="NZ_BKAJ01000012.1"/>
</dbReference>
<organism evidence="4 5">
    <name type="scientific">Reyranella soli</name>
    <dbReference type="NCBI Taxonomy" id="1230389"/>
    <lineage>
        <taxon>Bacteria</taxon>
        <taxon>Pseudomonadati</taxon>
        <taxon>Pseudomonadota</taxon>
        <taxon>Alphaproteobacteria</taxon>
        <taxon>Hyphomicrobiales</taxon>
        <taxon>Reyranellaceae</taxon>
        <taxon>Reyranella</taxon>
    </lineage>
</organism>
<dbReference type="PANTHER" id="PTHR12469:SF2">
    <property type="entry name" value="SUCCINATE DEHYDROGENASE ASSEMBLY FACTOR 2, MITOCHONDRIAL"/>
    <property type="match status" value="1"/>
</dbReference>
<dbReference type="SUPFAM" id="SSF109910">
    <property type="entry name" value="YgfY-like"/>
    <property type="match status" value="1"/>
</dbReference>
<dbReference type="InterPro" id="IPR005631">
    <property type="entry name" value="SDH"/>
</dbReference>
<protein>
    <recommendedName>
        <fullName evidence="2">FAD assembly factor SdhE</fullName>
    </recommendedName>
</protein>
<evidence type="ECO:0000256" key="2">
    <source>
        <dbReference type="ARBA" id="ARBA00019418"/>
    </source>
</evidence>
<keyword evidence="3" id="KW-0143">Chaperone</keyword>
<evidence type="ECO:0000256" key="1">
    <source>
        <dbReference type="ARBA" id="ARBA00008571"/>
    </source>
</evidence>
<gene>
    <name evidence="4" type="ORF">RSO01_06890</name>
</gene>
<dbReference type="Proteomes" id="UP000321058">
    <property type="component" value="Unassembled WGS sequence"/>
</dbReference>
<accession>A0A512N3K0</accession>
<dbReference type="Gene3D" id="1.10.150.250">
    <property type="entry name" value="Flavinator of succinate dehydrogenase"/>
    <property type="match status" value="1"/>
</dbReference>
<sequence>MTRELDLETRRKRLLYRSVYRGNKENDILLGQFARAHIAEFGAAELDQYERLLAASDNEIFDWVTGQAETPPEADSPVLRRLKAFRVRF</sequence>
<comment type="similarity">
    <text evidence="1">Belongs to the SdhE FAD assembly factor family.</text>
</comment>
<dbReference type="GO" id="GO:0006099">
    <property type="term" value="P:tricarboxylic acid cycle"/>
    <property type="evidence" value="ECO:0007669"/>
    <property type="project" value="TreeGrafter"/>
</dbReference>
<dbReference type="FunFam" id="1.10.150.250:FF:000002">
    <property type="entry name" value="Succinate dehydrogenase assembly factor 2, mitochondrial"/>
    <property type="match status" value="1"/>
</dbReference>
<dbReference type="AlphaFoldDB" id="A0A512N3K0"/>
<dbReference type="OrthoDB" id="9807264at2"/>
<name>A0A512N3K0_9HYPH</name>
<dbReference type="EMBL" id="BKAJ01000012">
    <property type="protein sequence ID" value="GEP53523.1"/>
    <property type="molecule type" value="Genomic_DNA"/>
</dbReference>